<proteinExistence type="predicted"/>
<evidence type="ECO:0000256" key="1">
    <source>
        <dbReference type="SAM" id="MobiDB-lite"/>
    </source>
</evidence>
<dbReference type="EMBL" id="GG663368">
    <property type="protein sequence ID" value="EEH06540.1"/>
    <property type="molecule type" value="Genomic_DNA"/>
</dbReference>
<dbReference type="InParanoid" id="C0NNN0"/>
<name>C0NNN0_AJECG</name>
<organism evidence="2 3">
    <name type="scientific">Ajellomyces capsulatus (strain G186AR / H82 / ATCC MYA-2454 / RMSCC 2432)</name>
    <name type="common">Darling's disease fungus</name>
    <name type="synonym">Histoplasma capsulatum</name>
    <dbReference type="NCBI Taxonomy" id="447093"/>
    <lineage>
        <taxon>Eukaryota</taxon>
        <taxon>Fungi</taxon>
        <taxon>Dikarya</taxon>
        <taxon>Ascomycota</taxon>
        <taxon>Pezizomycotina</taxon>
        <taxon>Eurotiomycetes</taxon>
        <taxon>Eurotiomycetidae</taxon>
        <taxon>Onygenales</taxon>
        <taxon>Ajellomycetaceae</taxon>
        <taxon>Histoplasma</taxon>
    </lineage>
</organism>
<dbReference type="Proteomes" id="UP000001631">
    <property type="component" value="Unassembled WGS sequence"/>
</dbReference>
<feature type="region of interest" description="Disordered" evidence="1">
    <location>
        <begin position="1"/>
        <end position="21"/>
    </location>
</feature>
<dbReference type="GeneID" id="69037776"/>
<dbReference type="AlphaFoldDB" id="C0NNN0"/>
<reference evidence="2" key="1">
    <citation type="submission" date="2009-02" db="EMBL/GenBank/DDBJ databases">
        <title>The Genome Sequence of Ajellomyces capsulatus strain G186AR.</title>
        <authorList>
            <consortium name="The Broad Institute Genome Sequencing Platform"/>
            <person name="Champion M."/>
            <person name="Cuomo C."/>
            <person name="Ma L.-J."/>
            <person name="Henn M.R."/>
            <person name="Sil A."/>
            <person name="Goldman B."/>
            <person name="Young S.K."/>
            <person name="Kodira C.D."/>
            <person name="Zeng Q."/>
            <person name="Koehrsen M."/>
            <person name="Alvarado L."/>
            <person name="Berlin A."/>
            <person name="Borenstein D."/>
            <person name="Chen Z."/>
            <person name="Engels R."/>
            <person name="Freedman E."/>
            <person name="Gellesch M."/>
            <person name="Goldberg J."/>
            <person name="Griggs A."/>
            <person name="Gujja S."/>
            <person name="Heiman D."/>
            <person name="Hepburn T."/>
            <person name="Howarth C."/>
            <person name="Jen D."/>
            <person name="Larson L."/>
            <person name="Lewis B."/>
            <person name="Mehta T."/>
            <person name="Park D."/>
            <person name="Pearson M."/>
            <person name="Roberts A."/>
            <person name="Saif S."/>
            <person name="Shea T."/>
            <person name="Shenoy N."/>
            <person name="Sisk P."/>
            <person name="Stolte C."/>
            <person name="Sykes S."/>
            <person name="Walk T."/>
            <person name="White J."/>
            <person name="Yandava C."/>
            <person name="Klein B."/>
            <person name="McEwen J.G."/>
            <person name="Puccia R."/>
            <person name="Goldman G.H."/>
            <person name="Felipe M.S."/>
            <person name="Nino-Vega G."/>
            <person name="San-Blas G."/>
            <person name="Taylor J."/>
            <person name="Mendoza L."/>
            <person name="Galagan J."/>
            <person name="Nusbaum C."/>
            <person name="Birren B."/>
        </authorList>
    </citation>
    <scope>NUCLEOTIDE SEQUENCE</scope>
    <source>
        <strain evidence="2">G186AR</strain>
    </source>
</reference>
<dbReference type="HOGENOM" id="CLU_2249312_0_0_1"/>
<evidence type="ECO:0000313" key="3">
    <source>
        <dbReference type="Proteomes" id="UP000001631"/>
    </source>
</evidence>
<dbReference type="RefSeq" id="XP_045287021.1">
    <property type="nucleotide sequence ID" value="XM_045431809.1"/>
</dbReference>
<keyword evidence="3" id="KW-1185">Reference proteome</keyword>
<accession>C0NNN0</accession>
<evidence type="ECO:0000313" key="2">
    <source>
        <dbReference type="EMBL" id="EEH06540.1"/>
    </source>
</evidence>
<gene>
    <name evidence="2" type="ORF">HCBG_04760</name>
</gene>
<protein>
    <submittedName>
        <fullName evidence="2">Uncharacterized protein</fullName>
    </submittedName>
</protein>
<sequence>MTAAGETAQLELENSHPGRHNEFYVQRREHGSRMLHREESHTNKDETALYKKQNNKVATGNSLEAKDNSTLWWYYGATDDMAIALGYGATVMGIVGGHQADGFR</sequence>